<feature type="compositionally biased region" description="Polar residues" evidence="3">
    <location>
        <begin position="682"/>
        <end position="696"/>
    </location>
</feature>
<dbReference type="PROSITE" id="PS50158">
    <property type="entry name" value="ZF_CCHC"/>
    <property type="match status" value="1"/>
</dbReference>
<evidence type="ECO:0000256" key="1">
    <source>
        <dbReference type="PROSITE-ProRule" id="PRU00047"/>
    </source>
</evidence>
<dbReference type="Proteomes" id="UP000515129">
    <property type="component" value="Chromosome 31"/>
</dbReference>
<dbReference type="InterPro" id="IPR001584">
    <property type="entry name" value="Integrase_cat-core"/>
</dbReference>
<name>A0A6P6KH08_CARAU</name>
<dbReference type="InterPro" id="IPR012337">
    <property type="entry name" value="RNaseH-like_sf"/>
</dbReference>
<evidence type="ECO:0000313" key="6">
    <source>
        <dbReference type="Proteomes" id="UP000515129"/>
    </source>
</evidence>
<evidence type="ECO:0000313" key="7">
    <source>
        <dbReference type="RefSeq" id="XP_026070386.1"/>
    </source>
</evidence>
<keyword evidence="6" id="KW-1185">Reference proteome</keyword>
<dbReference type="GO" id="GO:0008270">
    <property type="term" value="F:zinc ion binding"/>
    <property type="evidence" value="ECO:0007669"/>
    <property type="project" value="UniProtKB-KW"/>
</dbReference>
<accession>A0A6P6KH08</accession>
<feature type="region of interest" description="Disordered" evidence="3">
    <location>
        <begin position="1"/>
        <end position="38"/>
    </location>
</feature>
<dbReference type="PROSITE" id="PS50994">
    <property type="entry name" value="INTEGRASE"/>
    <property type="match status" value="1"/>
</dbReference>
<feature type="domain" description="Integrase catalytic" evidence="5">
    <location>
        <begin position="1718"/>
        <end position="1904"/>
    </location>
</feature>
<dbReference type="Pfam" id="PF05380">
    <property type="entry name" value="Peptidase_A17"/>
    <property type="match status" value="1"/>
</dbReference>
<dbReference type="InterPro" id="IPR008042">
    <property type="entry name" value="Retrotrans_Pao"/>
</dbReference>
<dbReference type="CDD" id="cd01644">
    <property type="entry name" value="RT_pepA17"/>
    <property type="match status" value="1"/>
</dbReference>
<dbReference type="GO" id="GO:0003676">
    <property type="term" value="F:nucleic acid binding"/>
    <property type="evidence" value="ECO:0007669"/>
    <property type="project" value="InterPro"/>
</dbReference>
<dbReference type="InterPro" id="IPR040676">
    <property type="entry name" value="DUF5641"/>
</dbReference>
<keyword evidence="1" id="KW-0863">Zinc-finger</keyword>
<sequence>MTDPNTPLNSAEPQMQSEETQCTDISEQQESVQLRRSQRVKTLTEKGREMQDERIKGLQQRFNYNYEKWRTRAKASKLPLSQTESLNKDILEDIIGDVRGLCADVTKVYEELRKLTPPDQESRRRVDLCVEISGFLVNKATSRLEGKEEQDWPEAGSLFQTVSNKSSSFNTTKNSNEHSHRSSIKRQEAAAEAAASQAVLKILEEQETEQQEIERLEAEVRKKAVEQETLIRQKRLERETEEIRLRMQREAEEAKFKAQQEAEYAALQRTLDEKKRKVLHLEKVKDLKAAQAKMQVYDQMSAVEAQKIDVTKINTEMKDAEHVSFPSLLKQVIPQAAATPTSDGTSDLVKVLASALSTSRIPVPEPTVFSGDSLSYSDWKLSFQTLIDQKNIPDKEKIFYLRRYVSGPAKRAVEGYFLLGTESAYAAAWKILDERYGNPFTIAKAFRDKLHAWPKITSRDSFELRDFADFLRSCEAATAHIKSLEILNDCNENQKILSKLPDWLAASWNRKVIEIEEQTNQFPTFSQFVEFLSREAKIACNPVTSLQSLKQCEPNKSDKPKLTKQKEIGVKTLMTTSQEKIQLVCVFCKKPKHSLHKCRSFLEKAVSDRVSFIKSERLCFGCLKPGHHSKSCTNRNICERCSKGHPTCLHEDRVKDKGEQRQPIANPNPSNERSSQSDRVQEQVTSMATTNRVASQENNTQTAAIIPVWLSSSTKHKEVLVYALLDSQSDTTFVLSEVAKLLETNQEPVKLELSTMSSQTTVVQSDRLQNLQVRGLYSSKRITLPPTYTREFIPANKAHISTNETAKAWPHLEHLQSEIAPLQDCEVGLLIGYNCSQALLPREIVSGKEGEPYAQRTDLGWSIVGQTNHCLNYGDAIGISHRIIVKKVIPELKPSLKLQNKVHYVNRTTVKDITPSDIIKALEGDFSERAIEGNPVSQEDLKFLTKLKENITQNESGHYEMPLPFRDKRPTLPDNRICAMHRLKCLERRLKKDKSYYNDYTNFMDDIISRGDAERVPDKELNNTPAWYIPHHGVYHPHKPGRIRVVFDASAKYQDTSLNDHLLTGPDLTNTLVGVLCRFRRSSVAFMCDIERMFHQFHVTKEDQDYLRFLWWEKGDLEASPSVYRMKVHLFGAASSPGCANFGLKHLAAQGQGQFKENTIHFIQRNFYVDDGLASVPTEREAIQLIKDSRELCFKGKLRLHKFVCNSERVMSTIPEEECATVKDLDLSLSLPRIERALGVEWCVTSDTFKFRVQVKLNPLTRRGVLSTVASIYDPLGFIAPFVLLGKQILQQMCKDKVGWDHELPEHLKPQWESWIKDLPSLANMQIQRCFIPTDFGQVKSYELHHFADASVNGYGACTYLRAINQSDQVHCCLVMAKSRVTPTSVTTIPRLELSAAVVAVRVSDLLRTELEIPYIAEFFWTDSTVVLGYINNDAKRFQVFVANRIQRIKSSTKPEQWAYVASEQNPADYVSRGLTAEQLKSSEWFEGPAFLWEKNIPDRDVKVGEIRENDPELRKASVYTINAKEEQTIFSRFEKFSEWSRLIRAFAILRRKVKEHKHDIQSIKESTTLEERKQTELFIIKIVQEKVFAEEIKSLKSKKTVSKTTNNNLYKLSPFLDEEGILRVGGRLGQAVLHPHVKHPAILPKDSHISTLLIRHFHTKVQHQGRGMTMNELRANGWWILGSSRAVSSYIFKCVRCRKYRRKTEHQSMGDLPVERTESTPPFTYVGMDCFGPIYVKDGRKELKRYRLILTCLCSRAIHIEVVDDLSTDAFLNALRAFIAIRGNVRQLRCDRGTNFIGAQRELADLMKEMNQEKVKALGCEFLMIPPSASHMGGIWERQIRTIRSVLSAILDQSAKRLDSTSLRTLLYEVMAIVNSRPLSIEHLSDPTGPEPLTPNHILTMKSTIVQPPPGEFMKEDLYLQKRWRRVQYLANEFWIRWRKEYLLNLQPRQKWNVHRRNLKINDVVLLQDDMAPRNEWKLAKVTDVYPGNDNKVRKVRLLVSERTYDKHSKLVTKTVSLERPIHKVIVLLEAD</sequence>
<feature type="domain" description="CCHC-type" evidence="4">
    <location>
        <begin position="619"/>
        <end position="634"/>
    </location>
</feature>
<dbReference type="SUPFAM" id="SSF53098">
    <property type="entry name" value="Ribonuclease H-like"/>
    <property type="match status" value="1"/>
</dbReference>
<protein>
    <submittedName>
        <fullName evidence="7 8">Uncharacterized protein LOC113051018 isoform X1</fullName>
    </submittedName>
</protein>
<feature type="compositionally biased region" description="Polar residues" evidence="3">
    <location>
        <begin position="1"/>
        <end position="35"/>
    </location>
</feature>
<dbReference type="Pfam" id="PF03564">
    <property type="entry name" value="DUF1759"/>
    <property type="match status" value="1"/>
</dbReference>
<keyword evidence="1" id="KW-0862">Zinc</keyword>
<dbReference type="GeneID" id="113051018"/>
<evidence type="ECO:0000313" key="8">
    <source>
        <dbReference type="RefSeq" id="XP_026070387.1"/>
    </source>
</evidence>
<feature type="coiled-coil region" evidence="2">
    <location>
        <begin position="186"/>
        <end position="284"/>
    </location>
</feature>
<dbReference type="Pfam" id="PF18701">
    <property type="entry name" value="DUF5641"/>
    <property type="match status" value="1"/>
</dbReference>
<reference evidence="7 8" key="1">
    <citation type="submission" date="2025-04" db="UniProtKB">
        <authorList>
            <consortium name="RefSeq"/>
        </authorList>
    </citation>
    <scope>IDENTIFICATION</scope>
    <source>
        <strain evidence="7 8">Wakin</strain>
        <tissue evidence="7 8">Muscle</tissue>
    </source>
</reference>
<evidence type="ECO:0000256" key="2">
    <source>
        <dbReference type="SAM" id="Coils"/>
    </source>
</evidence>
<feature type="compositionally biased region" description="Basic and acidic residues" evidence="3">
    <location>
        <begin position="175"/>
        <end position="186"/>
    </location>
</feature>
<dbReference type="SMART" id="SM00343">
    <property type="entry name" value="ZnF_C2HC"/>
    <property type="match status" value="2"/>
</dbReference>
<dbReference type="Gene3D" id="3.30.420.10">
    <property type="entry name" value="Ribonuclease H-like superfamily/Ribonuclease H"/>
    <property type="match status" value="1"/>
</dbReference>
<dbReference type="SUPFAM" id="SSF56672">
    <property type="entry name" value="DNA/RNA polymerases"/>
    <property type="match status" value="1"/>
</dbReference>
<feature type="compositionally biased region" description="Polar residues" evidence="3">
    <location>
        <begin position="663"/>
        <end position="674"/>
    </location>
</feature>
<dbReference type="KEGG" id="caua:113051018"/>
<dbReference type="PANTHER" id="PTHR47331:SF5">
    <property type="entry name" value="RIBONUCLEASE H"/>
    <property type="match status" value="1"/>
</dbReference>
<evidence type="ECO:0000256" key="3">
    <source>
        <dbReference type="SAM" id="MobiDB-lite"/>
    </source>
</evidence>
<keyword evidence="2" id="KW-0175">Coiled coil</keyword>
<proteinExistence type="predicted"/>
<dbReference type="InterPro" id="IPR001878">
    <property type="entry name" value="Znf_CCHC"/>
</dbReference>
<dbReference type="OrthoDB" id="8046937at2759"/>
<dbReference type="InterPro" id="IPR036397">
    <property type="entry name" value="RNaseH_sf"/>
</dbReference>
<feature type="region of interest" description="Disordered" evidence="3">
    <location>
        <begin position="163"/>
        <end position="186"/>
    </location>
</feature>
<dbReference type="RefSeq" id="XP_026070387.1">
    <property type="nucleotide sequence ID" value="XM_026214602.1"/>
</dbReference>
<dbReference type="InterPro" id="IPR043502">
    <property type="entry name" value="DNA/RNA_pol_sf"/>
</dbReference>
<evidence type="ECO:0000259" key="4">
    <source>
        <dbReference type="PROSITE" id="PS50158"/>
    </source>
</evidence>
<dbReference type="InterPro" id="IPR005312">
    <property type="entry name" value="DUF1759"/>
</dbReference>
<dbReference type="PANTHER" id="PTHR47331">
    <property type="entry name" value="PHD-TYPE DOMAIN-CONTAINING PROTEIN"/>
    <property type="match status" value="1"/>
</dbReference>
<feature type="compositionally biased region" description="Low complexity" evidence="3">
    <location>
        <begin position="163"/>
        <end position="174"/>
    </location>
</feature>
<organism evidence="6 8">
    <name type="scientific">Carassius auratus</name>
    <name type="common">Goldfish</name>
    <dbReference type="NCBI Taxonomy" id="7957"/>
    <lineage>
        <taxon>Eukaryota</taxon>
        <taxon>Metazoa</taxon>
        <taxon>Chordata</taxon>
        <taxon>Craniata</taxon>
        <taxon>Vertebrata</taxon>
        <taxon>Euteleostomi</taxon>
        <taxon>Actinopterygii</taxon>
        <taxon>Neopterygii</taxon>
        <taxon>Teleostei</taxon>
        <taxon>Ostariophysi</taxon>
        <taxon>Cypriniformes</taxon>
        <taxon>Cyprinidae</taxon>
        <taxon>Cyprininae</taxon>
        <taxon>Carassius</taxon>
    </lineage>
</organism>
<keyword evidence="1" id="KW-0479">Metal-binding</keyword>
<dbReference type="RefSeq" id="XP_026070386.1">
    <property type="nucleotide sequence ID" value="XM_026214601.1"/>
</dbReference>
<evidence type="ECO:0000259" key="5">
    <source>
        <dbReference type="PROSITE" id="PS50994"/>
    </source>
</evidence>
<gene>
    <name evidence="7 8" type="primary">LOC113051018</name>
</gene>
<dbReference type="GO" id="GO:0015074">
    <property type="term" value="P:DNA integration"/>
    <property type="evidence" value="ECO:0007669"/>
    <property type="project" value="InterPro"/>
</dbReference>
<feature type="region of interest" description="Disordered" evidence="3">
    <location>
        <begin position="652"/>
        <end position="696"/>
    </location>
</feature>